<dbReference type="InterPro" id="IPR057130">
    <property type="entry name" value="Myosin_VII_N"/>
</dbReference>
<keyword evidence="4 16" id="KW-0728">SH3 domain</keyword>
<dbReference type="InterPro" id="IPR019749">
    <property type="entry name" value="Band_41_domain"/>
</dbReference>
<dbReference type="InterPro" id="IPR022683">
    <property type="entry name" value="Calpain_III"/>
</dbReference>
<evidence type="ECO:0000256" key="12">
    <source>
        <dbReference type="ARBA" id="ARBA00023123"/>
    </source>
</evidence>
<dbReference type="Proteomes" id="UP000324632">
    <property type="component" value="Chromosome 6"/>
</dbReference>
<dbReference type="Gene3D" id="2.60.40.150">
    <property type="entry name" value="C2 domain"/>
    <property type="match status" value="1"/>
</dbReference>
<dbReference type="InterPro" id="IPR051567">
    <property type="entry name" value="Unconventional_Myosin_ATPase"/>
</dbReference>
<evidence type="ECO:0000256" key="14">
    <source>
        <dbReference type="ARBA" id="ARBA00023203"/>
    </source>
</evidence>
<feature type="active site" evidence="15 17">
    <location>
        <position position="81"/>
    </location>
</feature>
<keyword evidence="13 18" id="KW-0505">Motor protein</keyword>
<dbReference type="GO" id="GO:0005524">
    <property type="term" value="F:ATP binding"/>
    <property type="evidence" value="ECO:0007669"/>
    <property type="project" value="UniProtKB-UniRule"/>
</dbReference>
<dbReference type="InterPro" id="IPR001609">
    <property type="entry name" value="Myosin_head_motor_dom-like"/>
</dbReference>
<organism evidence="26 27">
    <name type="scientific">Triplophysa tibetana</name>
    <dbReference type="NCBI Taxonomy" id="1572043"/>
    <lineage>
        <taxon>Eukaryota</taxon>
        <taxon>Metazoa</taxon>
        <taxon>Chordata</taxon>
        <taxon>Craniata</taxon>
        <taxon>Vertebrata</taxon>
        <taxon>Euteleostomi</taxon>
        <taxon>Actinopterygii</taxon>
        <taxon>Neopterygii</taxon>
        <taxon>Teleostei</taxon>
        <taxon>Ostariophysi</taxon>
        <taxon>Cypriniformes</taxon>
        <taxon>Nemacheilidae</taxon>
        <taxon>Triplophysa</taxon>
    </lineage>
</organism>
<evidence type="ECO:0000256" key="11">
    <source>
        <dbReference type="ARBA" id="ARBA00022840"/>
    </source>
</evidence>
<dbReference type="GO" id="GO:0005737">
    <property type="term" value="C:cytoplasm"/>
    <property type="evidence" value="ECO:0007669"/>
    <property type="project" value="UniProtKB-SubCell"/>
</dbReference>
<keyword evidence="6 17" id="KW-0645">Protease</keyword>
<dbReference type="Gene3D" id="2.60.120.380">
    <property type="match status" value="1"/>
</dbReference>
<keyword evidence="5" id="KW-0963">Cytoplasm</keyword>
<dbReference type="PROSITE" id="PS51456">
    <property type="entry name" value="MYOSIN_MOTOR"/>
    <property type="match status" value="1"/>
</dbReference>
<dbReference type="CDD" id="cd00214">
    <property type="entry name" value="Calpain_III"/>
    <property type="match status" value="1"/>
</dbReference>
<reference evidence="26 27" key="1">
    <citation type="journal article" date="2019" name="Mol. Ecol. Resour.">
        <title>Chromosome-level genome assembly of Triplophysa tibetana, a fish adapted to the harsh high-altitude environment of the Tibetan Plateau.</title>
        <authorList>
            <person name="Yang X."/>
            <person name="Liu H."/>
            <person name="Ma Z."/>
            <person name="Zou Y."/>
            <person name="Zou M."/>
            <person name="Mao Y."/>
            <person name="Li X."/>
            <person name="Wang H."/>
            <person name="Chen T."/>
            <person name="Wang W."/>
            <person name="Yang R."/>
        </authorList>
    </citation>
    <scope>NUCLEOTIDE SEQUENCE [LARGE SCALE GENOMIC DNA]</scope>
    <source>
        <strain evidence="26">TTIB1903HZAU</strain>
        <tissue evidence="26">Muscle</tissue>
    </source>
</reference>
<comment type="similarity">
    <text evidence="2">Belongs to the peptidase C2 family.</text>
</comment>
<evidence type="ECO:0000259" key="24">
    <source>
        <dbReference type="PROSITE" id="PS51016"/>
    </source>
</evidence>
<dbReference type="Gene3D" id="3.40.850.10">
    <property type="entry name" value="Kinesin motor domain"/>
    <property type="match status" value="2"/>
</dbReference>
<evidence type="ECO:0000256" key="3">
    <source>
        <dbReference type="ARBA" id="ARBA00008314"/>
    </source>
</evidence>
<dbReference type="Pfam" id="PF24123">
    <property type="entry name" value="Myosin_VII_N"/>
    <property type="match status" value="1"/>
</dbReference>
<feature type="active site" evidence="15 17">
    <location>
        <position position="252"/>
    </location>
</feature>
<dbReference type="PRINTS" id="PR00704">
    <property type="entry name" value="CALPAIN"/>
</dbReference>
<evidence type="ECO:0000256" key="9">
    <source>
        <dbReference type="ARBA" id="ARBA00022801"/>
    </source>
</evidence>
<dbReference type="Gene3D" id="1.20.58.530">
    <property type="match status" value="1"/>
</dbReference>
<dbReference type="PROSITE" id="PS50004">
    <property type="entry name" value="C2"/>
    <property type="match status" value="1"/>
</dbReference>
<dbReference type="CDD" id="cd23767">
    <property type="entry name" value="IQCD"/>
    <property type="match status" value="1"/>
</dbReference>
<dbReference type="Gene3D" id="2.30.30.40">
    <property type="entry name" value="SH3 Domains"/>
    <property type="match status" value="1"/>
</dbReference>
<feature type="domain" description="FERM" evidence="22">
    <location>
        <begin position="2266"/>
        <end position="2388"/>
    </location>
</feature>
<dbReference type="InterPro" id="IPR038765">
    <property type="entry name" value="Papain-like_cys_pep_sf"/>
</dbReference>
<dbReference type="PROSITE" id="PS50002">
    <property type="entry name" value="SH3"/>
    <property type="match status" value="1"/>
</dbReference>
<dbReference type="GO" id="GO:0003779">
    <property type="term" value="F:actin binding"/>
    <property type="evidence" value="ECO:0007669"/>
    <property type="project" value="UniProtKB-KW"/>
</dbReference>
<evidence type="ECO:0000256" key="6">
    <source>
        <dbReference type="ARBA" id="ARBA00022670"/>
    </source>
</evidence>
<evidence type="ECO:0000256" key="18">
    <source>
        <dbReference type="PROSITE-ProRule" id="PRU00782"/>
    </source>
</evidence>
<evidence type="ECO:0000256" key="2">
    <source>
        <dbReference type="ARBA" id="ARBA00007623"/>
    </source>
</evidence>
<dbReference type="Gene3D" id="1.20.5.190">
    <property type="match status" value="2"/>
</dbReference>
<dbReference type="Gene3D" id="3.90.70.10">
    <property type="entry name" value="Cysteine proteinases"/>
    <property type="match status" value="1"/>
</dbReference>
<dbReference type="Pfam" id="PF00612">
    <property type="entry name" value="IQ"/>
    <property type="match status" value="1"/>
</dbReference>
<dbReference type="InterPro" id="IPR000048">
    <property type="entry name" value="IQ_motif_EF-hand-BS"/>
</dbReference>
<evidence type="ECO:0000256" key="4">
    <source>
        <dbReference type="ARBA" id="ARBA00022443"/>
    </source>
</evidence>
<dbReference type="Pfam" id="PF00784">
    <property type="entry name" value="MyTH4"/>
    <property type="match status" value="1"/>
</dbReference>
<dbReference type="InterPro" id="IPR033884">
    <property type="entry name" value="C2_Calpain"/>
</dbReference>
<dbReference type="InterPro" id="IPR033883">
    <property type="entry name" value="C2_III"/>
</dbReference>
<dbReference type="SUPFAM" id="SSF54236">
    <property type="entry name" value="Ubiquitin-like"/>
    <property type="match status" value="2"/>
</dbReference>
<dbReference type="SUPFAM" id="SSF50044">
    <property type="entry name" value="SH3-domain"/>
    <property type="match status" value="1"/>
</dbReference>
<dbReference type="CDD" id="cd00044">
    <property type="entry name" value="CysPc"/>
    <property type="match status" value="1"/>
</dbReference>
<dbReference type="PROSITE" id="PS51016">
    <property type="entry name" value="MYTH4"/>
    <property type="match status" value="2"/>
</dbReference>
<evidence type="ECO:0000313" key="27">
    <source>
        <dbReference type="Proteomes" id="UP000324632"/>
    </source>
</evidence>
<keyword evidence="10 17" id="KW-0788">Thiol protease</keyword>
<dbReference type="FunFam" id="2.60.120.380:FF:000003">
    <property type="entry name" value="Calpain 5"/>
    <property type="match status" value="1"/>
</dbReference>
<dbReference type="Gene3D" id="2.30.29.30">
    <property type="entry name" value="Pleckstrin-homology domain (PH domain)/Phosphotyrosine-binding domain (PTB)"/>
    <property type="match status" value="1"/>
</dbReference>
<dbReference type="InterPro" id="IPR000008">
    <property type="entry name" value="C2_dom"/>
</dbReference>
<dbReference type="SUPFAM" id="SSF54001">
    <property type="entry name" value="Cysteine proteinases"/>
    <property type="match status" value="1"/>
</dbReference>
<dbReference type="InterPro" id="IPR022682">
    <property type="entry name" value="Calpain_domain_III"/>
</dbReference>
<dbReference type="GO" id="GO:0003774">
    <property type="term" value="F:cytoskeletal motor activity"/>
    <property type="evidence" value="ECO:0007669"/>
    <property type="project" value="UniProtKB-UniRule"/>
</dbReference>
<dbReference type="InterPro" id="IPR000299">
    <property type="entry name" value="FERM_domain"/>
</dbReference>
<evidence type="ECO:0000259" key="25">
    <source>
        <dbReference type="PROSITE" id="PS51456"/>
    </source>
</evidence>
<sequence length="2388" mass="276048">MFSSVKAYEGQHYSTLKRQCQQSGTLFEDPLFPAVDDSLFYQGNRIGHVHWKRPAELCDDPHLFVDGISAHDLHQGQLGNCWFVAACSSLASRESLWQKVIPDWKEQEWDIERVDSYAGIFHFRFWRFGDWVDVVIDDRLPTVENQLVYCHSNDSNEFWSALVEKAYAKVYGCYEALDGGNTADALVDFTGGVSEPMDLLEGQFAQDEVARNQLFERVLKVHNRDGLISCSIRATTVEDMEARLECGLVKGHAYAVTDVRKVRLGHGLLAFFKSEKLQMIRMRNPWGEKEWSGPWSDSSEEWKKVSKSEREKLGVTVQDDGEFWMNFEDFAHYFTDLILCRLINTSYLSIHKTWEEEVMRGTWIHRDDPLRNRAGGCINHKATFLQNPQYVFDVRKVEDEVLICLQQKERRATPKEGKGENLAIGFDIHRVELNRKYRMHSAQQKVAGSIYINSRCVFLRKELKEGRYVIIPTTFDPSQQGEFLLRVFTDVPSDCKELTLDEPPQTCWTGICGYPQLVTQVHVLSADGLQGQDSNGASDPYVIITCEGEKVRSPVHKDTRSPNFDIKGIFYRKKPKEAIHIEIYNKNVIVDTFLGQVALFSDPNDRQEQHTVYLKDKGSRQDNNLPGTLTQQQSGAYWSTEMGFFQYRMATQTICSDIFTVTRTWIDRRTVITMLVQFDEHFTVILRFDSVWQRFRGDYVWLDLRTGHEFDVPVGAVVKLCDSGQIQVLDDKGQEHRISLQNATNIKPMHPTSIHGVEDMIRLGDLNEAGILRNLLIRYNDRVIYTYTGSILIAVNPYQLLPIYTPDHIRLYTNKKIREMPPHIFGIADNCYFNMQRHSKDQCCIISGESGAGKTESTKLILQFLTAISGQHSWIEQQILEANPILEAFGNAKTIRNDNSSRFGKYIDIHFNKRGAIEGAKIEQYLLEKSRVCRQGNCTACEGRNDMKEYSNILSAMKVLMFTDTENWEISKLLAAVLHMGNLRYEARTLQNLDTCVVVRSPDLAKAATLLEVDPQDVMTCLTTRTLITRGESVSTPLSAEQGVDVRDAFVKGIYGRLFVWIVDKINAAIYRASSSENKACCRSIGLLDIFGFENFTVNSFEQLCINFANENLQQFFVRHVFKLEQEEYNLEDINWQHIEFTDNQDALDMIAMKPMNIISLIDEESKFPKGTDATMLNKLNSQHKLNTNYIPPKHSHETKFGIQHFAGVVHYETKGFLEKNRDSLHSDIIQLVHSSKNKFIKQIFQADVAMGVETRKRSPTLSSQFKRSLELLMRTLSVCQPFFVRCIKPNELKKPMMFDRGLCVRQLRYSGMMETIRIRRAGYPIRYTFAEFVDRYRVLMPGVKPATNFLKVKRAVTLIQRIWRGYICRKHYTAMRVGFLRLQALYRSRKLYWAYQAARTRITLLKARCHGFLVRRTFSRRFRAVLTIQASARGMIARRMCKHLRVERERRLEAERQRLAEEEHLRNQMTARRARAEAERKHLQRLAQLDRDQEEREQAERDEARKKKELLEQMEREKQEPVNDSDMVDKMFGFLGNANCLPNLEGEGPEGFEDLENVPQLEEDVIDEALQLPDDEEEDLSEYTFAKFAATYFQGNATYTYVRRQLKQPLLFHEDEGDQLAALAVWITVLRFMGDLPEPKYHISISDGSEKIPVMTKIYETLGKRTYKRELQAFQVDEETSTSDIQKRNSVRHKLVSLTLKRKSKITEEYLRTFINSGPPGYAPYCEERLRRTFVNKTRTQPPSWLELQATKSKKPIMLPVTFMDGTTKTLLTDSATTAEELCNALSDKIGLKDRFGFSLYIALFDKVSSLGSGKDHVMDAVSQCEQYAKEQGAQERNAPWRLFFRKEIFTPWHNPADDSVASNLIYQQIVRGVKFGEYRCDREEDLAELAAQQYYVDYGSEIQHDRLLRLISSYIPDREITASKNVEKWALSIIAAHKKGIYMQKMFDSQRVKEEVVDFARFKWPLLFSRFYEAFKFSGDEYTFTSNNAEDIRDLVVTFLEGLRSRSTFVVALVDSHYLSGQDSSFLSFSKGDLIILDDHTGEQVMTSGWAHGINDRTKKRGDFPADCVYVLPTVTKPQCDIVSLITMSPEQRKESISASHQNPLDSGEKVQPYTLEEFSYDHFSCRTLRLTLDSIAPIMKYMGDYPSKRSRSVNELTDQIFEEALKAEPLKDEIFCQIIKQLTENHLKYSEEKGWELLWLCTGLFPPSNMLFPHVQKFLQSKKHYPVAPDCMQRLQKALRNGSRKYPPHLVEVDAIQHKTTQIFHKVYFPDDTDEAFEVESSTKAKDFCLNIAGRMMLQSSEGFSLFVKISDKELPKYLRGYHKCSLEEAFQLAAFIYRVRFEEDKSQLSNLSKMLKELVPQDLIRQLSPDDWKRVSDRDQLVQS</sequence>
<dbReference type="SUPFAM" id="SSF49562">
    <property type="entry name" value="C2 domain (Calcium/lipid-binding domain, CaLB)"/>
    <property type="match status" value="1"/>
</dbReference>
<dbReference type="SMART" id="SM00239">
    <property type="entry name" value="C2"/>
    <property type="match status" value="1"/>
</dbReference>
<feature type="domain" description="MyTH4" evidence="24">
    <location>
        <begin position="2111"/>
        <end position="2260"/>
    </location>
</feature>
<evidence type="ECO:0000256" key="13">
    <source>
        <dbReference type="ARBA" id="ARBA00023175"/>
    </source>
</evidence>
<dbReference type="PROSITE" id="PS00139">
    <property type="entry name" value="THIOL_PROTEASE_CYS"/>
    <property type="match status" value="1"/>
</dbReference>
<feature type="active site" evidence="15 17">
    <location>
        <position position="284"/>
    </location>
</feature>
<protein>
    <submittedName>
        <fullName evidence="26">Unconventional myosin-VIIa</fullName>
    </submittedName>
</protein>
<dbReference type="InterPro" id="IPR027417">
    <property type="entry name" value="P-loop_NTPase"/>
</dbReference>
<feature type="region of interest" description="Actin-binding" evidence="18">
    <location>
        <begin position="1270"/>
        <end position="1292"/>
    </location>
</feature>
<dbReference type="InterPro" id="IPR036961">
    <property type="entry name" value="Kinesin_motor_dom_sf"/>
</dbReference>
<feature type="domain" description="C2" evidence="21">
    <location>
        <begin position="499"/>
        <end position="616"/>
    </location>
</feature>
<evidence type="ECO:0000259" key="23">
    <source>
        <dbReference type="PROSITE" id="PS50203"/>
    </source>
</evidence>
<dbReference type="Pfam" id="PF00648">
    <property type="entry name" value="Peptidase_C2"/>
    <property type="match status" value="1"/>
</dbReference>
<feature type="domain" description="Calpain catalytic" evidence="23">
    <location>
        <begin position="26"/>
        <end position="343"/>
    </location>
</feature>
<dbReference type="SUPFAM" id="SSF52540">
    <property type="entry name" value="P-loop containing nucleoside triphosphate hydrolases"/>
    <property type="match status" value="1"/>
</dbReference>
<feature type="region of interest" description="Disordered" evidence="19">
    <location>
        <begin position="1485"/>
        <end position="1504"/>
    </location>
</feature>
<evidence type="ECO:0000256" key="1">
    <source>
        <dbReference type="ARBA" id="ARBA00004496"/>
    </source>
</evidence>
<dbReference type="InterPro" id="IPR035963">
    <property type="entry name" value="FERM_2"/>
</dbReference>
<dbReference type="InterPro" id="IPR036213">
    <property type="entry name" value="Calpain_III_sf"/>
</dbReference>
<keyword evidence="11 18" id="KW-0067">ATP-binding</keyword>
<dbReference type="InterPro" id="IPR038185">
    <property type="entry name" value="MyTH4_dom_sf"/>
</dbReference>
<dbReference type="PANTHER" id="PTHR22692">
    <property type="entry name" value="MYOSIN VII, XV"/>
    <property type="match status" value="1"/>
</dbReference>
<dbReference type="Gene3D" id="1.10.10.820">
    <property type="match status" value="1"/>
</dbReference>
<dbReference type="EMBL" id="SOYY01000006">
    <property type="protein sequence ID" value="KAA0720059.1"/>
    <property type="molecule type" value="Genomic_DNA"/>
</dbReference>
<feature type="binding site" evidence="18">
    <location>
        <begin position="848"/>
        <end position="855"/>
    </location>
    <ligand>
        <name>ATP</name>
        <dbReference type="ChEBI" id="CHEBI:30616"/>
    </ligand>
</feature>
<dbReference type="CDD" id="cd04046">
    <property type="entry name" value="C2_Calpain"/>
    <property type="match status" value="1"/>
</dbReference>
<feature type="domain" description="MyTH4" evidence="24">
    <location>
        <begin position="1602"/>
        <end position="1753"/>
    </location>
</feature>
<dbReference type="InterPro" id="IPR011993">
    <property type="entry name" value="PH-like_dom_sf"/>
</dbReference>
<dbReference type="GO" id="GO:0006508">
    <property type="term" value="P:proteolysis"/>
    <property type="evidence" value="ECO:0007669"/>
    <property type="project" value="UniProtKB-KW"/>
</dbReference>
<dbReference type="InterPro" id="IPR022684">
    <property type="entry name" value="Calpain_cysteine_protease"/>
</dbReference>
<proteinExistence type="inferred from homology"/>
<dbReference type="CDD" id="cd17092">
    <property type="entry name" value="FERM1_F1_Myosin-VII"/>
    <property type="match status" value="1"/>
</dbReference>
<dbReference type="InterPro" id="IPR029071">
    <property type="entry name" value="Ubiquitin-like_domsf"/>
</dbReference>
<dbReference type="InterPro" id="IPR035892">
    <property type="entry name" value="C2_domain_sf"/>
</dbReference>
<dbReference type="InterPro" id="IPR036028">
    <property type="entry name" value="SH3-like_dom_sf"/>
</dbReference>
<evidence type="ECO:0000256" key="15">
    <source>
        <dbReference type="PIRSR" id="PIRSR622684-1"/>
    </source>
</evidence>
<dbReference type="CDD" id="cd14473">
    <property type="entry name" value="FERM_B-lobe"/>
    <property type="match status" value="2"/>
</dbReference>
<keyword evidence="7" id="KW-0677">Repeat</keyword>
<accession>A0A5A9PGG5</accession>
<feature type="domain" description="Myosin motor" evidence="25">
    <location>
        <begin position="755"/>
        <end position="1391"/>
    </location>
</feature>
<dbReference type="GO" id="GO:0004198">
    <property type="term" value="F:calcium-dependent cysteine-type endopeptidase activity"/>
    <property type="evidence" value="ECO:0007669"/>
    <property type="project" value="InterPro"/>
</dbReference>
<dbReference type="FunFam" id="3.10.20.90:FF:000036">
    <property type="entry name" value="Unconventional myosin-VIIa"/>
    <property type="match status" value="1"/>
</dbReference>
<comment type="subcellular location">
    <subcellularLocation>
        <location evidence="1">Cytoplasm</location>
    </subcellularLocation>
</comment>
<feature type="domain" description="FERM" evidence="22">
    <location>
        <begin position="1758"/>
        <end position="2111"/>
    </location>
</feature>
<dbReference type="PROSITE" id="PS50057">
    <property type="entry name" value="FERM_3"/>
    <property type="match status" value="2"/>
</dbReference>
<dbReference type="Gene3D" id="1.20.120.720">
    <property type="entry name" value="Myosin VI head, motor domain, U50 subdomain"/>
    <property type="match status" value="1"/>
</dbReference>
<dbReference type="InterPro" id="IPR000857">
    <property type="entry name" value="MyTH4_dom"/>
</dbReference>
<evidence type="ECO:0000256" key="10">
    <source>
        <dbReference type="ARBA" id="ARBA00022807"/>
    </source>
</evidence>
<dbReference type="Pfam" id="PF00373">
    <property type="entry name" value="FERM_M"/>
    <property type="match status" value="2"/>
</dbReference>
<dbReference type="Pfam" id="PF00168">
    <property type="entry name" value="C2"/>
    <property type="match status" value="1"/>
</dbReference>
<dbReference type="SMART" id="SM00242">
    <property type="entry name" value="MYSc"/>
    <property type="match status" value="1"/>
</dbReference>
<evidence type="ECO:0000256" key="17">
    <source>
        <dbReference type="PROSITE-ProRule" id="PRU00239"/>
    </source>
</evidence>
<feature type="compositionally biased region" description="Basic and acidic residues" evidence="19">
    <location>
        <begin position="1489"/>
        <end position="1504"/>
    </location>
</feature>
<comment type="similarity">
    <text evidence="3 18">Belongs to the TRAFAC class myosin-kinesin ATPase superfamily. Myosin family.</text>
</comment>
<dbReference type="FunFam" id="3.90.70.10:FF:000027">
    <property type="entry name" value="Calpain 5"/>
    <property type="match status" value="1"/>
</dbReference>
<dbReference type="InterPro" id="IPR000169">
    <property type="entry name" value="Pept_cys_AS"/>
</dbReference>
<evidence type="ECO:0000259" key="22">
    <source>
        <dbReference type="PROSITE" id="PS50057"/>
    </source>
</evidence>
<dbReference type="SMART" id="SM00295">
    <property type="entry name" value="B41"/>
    <property type="match status" value="1"/>
</dbReference>
<dbReference type="SUPFAM" id="SSF47031">
    <property type="entry name" value="Second domain of FERM"/>
    <property type="match status" value="2"/>
</dbReference>
<dbReference type="Pfam" id="PF21989">
    <property type="entry name" value="RA_2"/>
    <property type="match status" value="2"/>
</dbReference>
<dbReference type="PROSITE" id="PS50203">
    <property type="entry name" value="CALPAIN_CAT"/>
    <property type="match status" value="1"/>
</dbReference>
<dbReference type="GO" id="GO:0016459">
    <property type="term" value="C:myosin complex"/>
    <property type="evidence" value="ECO:0007669"/>
    <property type="project" value="UniProtKB-KW"/>
</dbReference>
<evidence type="ECO:0000259" key="21">
    <source>
        <dbReference type="PROSITE" id="PS50004"/>
    </source>
</evidence>
<dbReference type="PROSITE" id="PS50096">
    <property type="entry name" value="IQ"/>
    <property type="match status" value="2"/>
</dbReference>
<dbReference type="InterPro" id="IPR019748">
    <property type="entry name" value="FERM_central"/>
</dbReference>
<feature type="domain" description="SH3" evidence="20">
    <location>
        <begin position="2007"/>
        <end position="2076"/>
    </location>
</feature>
<dbReference type="Gene3D" id="1.25.40.530">
    <property type="entry name" value="MyTH4 domain"/>
    <property type="match status" value="3"/>
</dbReference>
<dbReference type="Gene3D" id="1.20.80.10">
    <property type="match status" value="1"/>
</dbReference>
<evidence type="ECO:0000256" key="19">
    <source>
        <dbReference type="SAM" id="MobiDB-lite"/>
    </source>
</evidence>
<dbReference type="InterPro" id="IPR001452">
    <property type="entry name" value="SH3_domain"/>
</dbReference>
<evidence type="ECO:0000256" key="7">
    <source>
        <dbReference type="ARBA" id="ARBA00022737"/>
    </source>
</evidence>
<evidence type="ECO:0000256" key="5">
    <source>
        <dbReference type="ARBA" id="ARBA00022490"/>
    </source>
</evidence>
<keyword evidence="14 18" id="KW-0009">Actin-binding</keyword>
<dbReference type="SMART" id="SM00720">
    <property type="entry name" value="calpain_III"/>
    <property type="match status" value="1"/>
</dbReference>
<dbReference type="SMART" id="SM00015">
    <property type="entry name" value="IQ"/>
    <property type="match status" value="2"/>
</dbReference>
<dbReference type="SMART" id="SM00139">
    <property type="entry name" value="MyTH4"/>
    <property type="match status" value="2"/>
</dbReference>
<keyword evidence="9 17" id="KW-0378">Hydrolase</keyword>
<dbReference type="Pfam" id="PF00063">
    <property type="entry name" value="Myosin_head"/>
    <property type="match status" value="1"/>
</dbReference>
<dbReference type="FunFam" id="2.60.40.150:FF:000173">
    <property type="entry name" value="Calpain 5b"/>
    <property type="match status" value="1"/>
</dbReference>
<evidence type="ECO:0000313" key="26">
    <source>
        <dbReference type="EMBL" id="KAA0720059.1"/>
    </source>
</evidence>
<dbReference type="FunFam" id="1.20.80.10:FF:000013">
    <property type="entry name" value="Unconventional myosin-VIIa"/>
    <property type="match status" value="1"/>
</dbReference>
<dbReference type="Gene3D" id="3.10.20.90">
    <property type="entry name" value="Phosphatidylinositol 3-kinase Catalytic Subunit, Chain A, domain 1"/>
    <property type="match status" value="2"/>
</dbReference>
<dbReference type="SUPFAM" id="SSF49758">
    <property type="entry name" value="Calpain large subunit, middle domain (domain III)"/>
    <property type="match status" value="1"/>
</dbReference>
<dbReference type="InterPro" id="IPR001300">
    <property type="entry name" value="Peptidase_C2_calpain_cat"/>
</dbReference>
<dbReference type="PANTHER" id="PTHR22692:SF34">
    <property type="entry name" value="MYOSIN VIIA"/>
    <property type="match status" value="1"/>
</dbReference>
<evidence type="ECO:0000256" key="8">
    <source>
        <dbReference type="ARBA" id="ARBA00022741"/>
    </source>
</evidence>
<keyword evidence="27" id="KW-1185">Reference proteome</keyword>
<dbReference type="CDD" id="cd01381">
    <property type="entry name" value="MYSc_Myo7"/>
    <property type="match status" value="1"/>
</dbReference>
<dbReference type="SMART" id="SM00326">
    <property type="entry name" value="SH3"/>
    <property type="match status" value="1"/>
</dbReference>
<dbReference type="SMART" id="SM00230">
    <property type="entry name" value="CysPc"/>
    <property type="match status" value="1"/>
</dbReference>
<gene>
    <name evidence="26" type="ORF">E1301_Tti008314</name>
</gene>
<name>A0A5A9PGG5_9TELE</name>
<evidence type="ECO:0000256" key="16">
    <source>
        <dbReference type="PROSITE-ProRule" id="PRU00192"/>
    </source>
</evidence>
<dbReference type="Pfam" id="PF01067">
    <property type="entry name" value="Calpain_III"/>
    <property type="match status" value="1"/>
</dbReference>
<keyword evidence="12 18" id="KW-0518">Myosin</keyword>
<comment type="caution">
    <text evidence="26">The sequence shown here is derived from an EMBL/GenBank/DDBJ whole genome shotgun (WGS) entry which is preliminary data.</text>
</comment>
<evidence type="ECO:0000259" key="20">
    <source>
        <dbReference type="PROSITE" id="PS50002"/>
    </source>
</evidence>
<dbReference type="InterPro" id="IPR036106">
    <property type="entry name" value="MYSc_Myo7"/>
</dbReference>
<dbReference type="InterPro" id="IPR014352">
    <property type="entry name" value="FERM/acyl-CoA-bd_prot_sf"/>
</dbReference>
<keyword evidence="8 18" id="KW-0547">Nucleotide-binding</keyword>
<dbReference type="GO" id="GO:0048731">
    <property type="term" value="P:system development"/>
    <property type="evidence" value="ECO:0007669"/>
    <property type="project" value="UniProtKB-ARBA"/>
</dbReference>